<evidence type="ECO:0000313" key="3">
    <source>
        <dbReference type="Proteomes" id="UP001360953"/>
    </source>
</evidence>
<dbReference type="RefSeq" id="XP_066654718.1">
    <property type="nucleotide sequence ID" value="XM_066796020.1"/>
</dbReference>
<dbReference type="PROSITE" id="PS50181">
    <property type="entry name" value="FBOX"/>
    <property type="match status" value="1"/>
</dbReference>
<dbReference type="GeneID" id="92028926"/>
<dbReference type="InterPro" id="IPR001810">
    <property type="entry name" value="F-box_dom"/>
</dbReference>
<organism evidence="2 3">
    <name type="scientific">Phyllosticta citribraziliensis</name>
    <dbReference type="NCBI Taxonomy" id="989973"/>
    <lineage>
        <taxon>Eukaryota</taxon>
        <taxon>Fungi</taxon>
        <taxon>Dikarya</taxon>
        <taxon>Ascomycota</taxon>
        <taxon>Pezizomycotina</taxon>
        <taxon>Dothideomycetes</taxon>
        <taxon>Dothideomycetes incertae sedis</taxon>
        <taxon>Botryosphaeriales</taxon>
        <taxon>Phyllostictaceae</taxon>
        <taxon>Phyllosticta</taxon>
    </lineage>
</organism>
<name>A0ABR1LM81_9PEZI</name>
<comment type="caution">
    <text evidence="2">The sequence shown here is derived from an EMBL/GenBank/DDBJ whole genome shotgun (WGS) entry which is preliminary data.</text>
</comment>
<proteinExistence type="predicted"/>
<gene>
    <name evidence="2" type="ORF">J3D65DRAFT_412505</name>
</gene>
<reference evidence="2 3" key="1">
    <citation type="submission" date="2024-04" db="EMBL/GenBank/DDBJ databases">
        <title>Phyllosticta paracitricarpa is synonymous to the EU quarantine fungus P. citricarpa based on phylogenomic analyses.</title>
        <authorList>
            <consortium name="Lawrence Berkeley National Laboratory"/>
            <person name="Van ingen-buijs V.A."/>
            <person name="Van westerhoven A.C."/>
            <person name="Haridas S."/>
            <person name="Skiadas P."/>
            <person name="Martin F."/>
            <person name="Groenewald J.Z."/>
            <person name="Crous P.W."/>
            <person name="Seidl M.F."/>
        </authorList>
    </citation>
    <scope>NUCLEOTIDE SEQUENCE [LARGE SCALE GENOMIC DNA]</scope>
    <source>
        <strain evidence="2 3">CPC 17464</strain>
    </source>
</reference>
<protein>
    <recommendedName>
        <fullName evidence="1">F-box domain-containing protein</fullName>
    </recommendedName>
</protein>
<evidence type="ECO:0000259" key="1">
    <source>
        <dbReference type="PROSITE" id="PS50181"/>
    </source>
</evidence>
<dbReference type="SUPFAM" id="SSF81383">
    <property type="entry name" value="F-box domain"/>
    <property type="match status" value="1"/>
</dbReference>
<dbReference type="InterPro" id="IPR036047">
    <property type="entry name" value="F-box-like_dom_sf"/>
</dbReference>
<dbReference type="Gene3D" id="1.20.1280.50">
    <property type="match status" value="1"/>
</dbReference>
<keyword evidence="3" id="KW-1185">Reference proteome</keyword>
<dbReference type="Proteomes" id="UP001360953">
    <property type="component" value="Unassembled WGS sequence"/>
</dbReference>
<sequence>MLRRKICRSRSNAAKNYSEQANLALLPAELLYTIEHFLDDYDALAARLTCRRLRAILTSDENPRKITDHFAKAYLRIRLVEDAIADENEGKTHPGLMQVCEGCVYFHAKDLFEEDPETKRRRCIGGSRVFQPCEHTSWDWFSFMKRSGDIDLCKDEECDVQIYKDRRVDGYIACCCSLEGRVVLELRARDGPRSLNFFSKFICGWLAESELKICSHLRVKDLDLESIASQVLDDDEYCIDGTCPQQHCEAEYRLRMNKSSSRLHYPRHLVIELDVYHRFLVGAMDGHE</sequence>
<dbReference type="Pfam" id="PF12937">
    <property type="entry name" value="F-box-like"/>
    <property type="match status" value="1"/>
</dbReference>
<accession>A0ABR1LM81</accession>
<dbReference type="EMBL" id="JBBPEH010000007">
    <property type="protein sequence ID" value="KAK7536302.1"/>
    <property type="molecule type" value="Genomic_DNA"/>
</dbReference>
<feature type="domain" description="F-box" evidence="1">
    <location>
        <begin position="20"/>
        <end position="66"/>
    </location>
</feature>
<dbReference type="SMART" id="SM00256">
    <property type="entry name" value="FBOX"/>
    <property type="match status" value="1"/>
</dbReference>
<evidence type="ECO:0000313" key="2">
    <source>
        <dbReference type="EMBL" id="KAK7536302.1"/>
    </source>
</evidence>